<dbReference type="InterPro" id="IPR050472">
    <property type="entry name" value="Anth_synth/Amidotransfase"/>
</dbReference>
<dbReference type="SUPFAM" id="SSF52317">
    <property type="entry name" value="Class I glutamine amidotransferase-like"/>
    <property type="match status" value="1"/>
</dbReference>
<dbReference type="CDD" id="cd01743">
    <property type="entry name" value="GATase1_Anthranilate_Synthase"/>
    <property type="match status" value="1"/>
</dbReference>
<protein>
    <submittedName>
        <fullName evidence="3">Aminodeoxychorismate/anthranilate synthase component II</fullName>
    </submittedName>
</protein>
<dbReference type="Proteomes" id="UP000480246">
    <property type="component" value="Unassembled WGS sequence"/>
</dbReference>
<dbReference type="EMBL" id="WEID01000065">
    <property type="protein sequence ID" value="KAB8131756.1"/>
    <property type="molecule type" value="Genomic_DNA"/>
</dbReference>
<dbReference type="Pfam" id="PF00117">
    <property type="entry name" value="GATase"/>
    <property type="match status" value="1"/>
</dbReference>
<dbReference type="PRINTS" id="PR00096">
    <property type="entry name" value="GATASE"/>
</dbReference>
<dbReference type="InterPro" id="IPR006221">
    <property type="entry name" value="TrpG/PapA_dom"/>
</dbReference>
<evidence type="ECO:0000313" key="4">
    <source>
        <dbReference type="Proteomes" id="UP000480246"/>
    </source>
</evidence>
<evidence type="ECO:0000259" key="2">
    <source>
        <dbReference type="Pfam" id="PF00117"/>
    </source>
</evidence>
<dbReference type="NCBIfam" id="TIGR00566">
    <property type="entry name" value="trpG_papA"/>
    <property type="match status" value="1"/>
</dbReference>
<proteinExistence type="predicted"/>
<dbReference type="PANTHER" id="PTHR43418:SF4">
    <property type="entry name" value="MULTIFUNCTIONAL TRYPTOPHAN BIOSYNTHESIS PROTEIN"/>
    <property type="match status" value="1"/>
</dbReference>
<reference evidence="3 4" key="1">
    <citation type="submission" date="2019-10" db="EMBL/GenBank/DDBJ databases">
        <title>Gracilibacillus sp. nov. isolated from rice seeds.</title>
        <authorList>
            <person name="He S."/>
        </authorList>
    </citation>
    <scope>NUCLEOTIDE SEQUENCE [LARGE SCALE GENOMIC DNA]</scope>
    <source>
        <strain evidence="3 4">TD8</strain>
    </source>
</reference>
<dbReference type="AlphaFoldDB" id="A0A7C8KPJ1"/>
<dbReference type="InterPro" id="IPR029062">
    <property type="entry name" value="Class_I_gatase-like"/>
</dbReference>
<feature type="domain" description="Glutamine amidotransferase" evidence="2">
    <location>
        <begin position="3"/>
        <end position="185"/>
    </location>
</feature>
<accession>A0A7C8KPJ1</accession>
<name>A0A7C8KPJ1_9BACI</name>
<keyword evidence="4" id="KW-1185">Reference proteome</keyword>
<sequence>MILIIDNYDSFTYNLVQYYRELSKEVVVYRNDQISIAQIKSLDPELIVLSPGPGTPKDSGICLPILKNLYTDTPIFGVCLGMQIIVEFFGGSIVSSGQPMHGINSSISHNQTGVFQNLPSPLSVTRYHSLAADKCSFPDDLLITAETNDQLIMAVKHTNLAIEGVQFHPEAILTEHGFEIVQNSLLLNKPKEVIK</sequence>
<organism evidence="3 4">
    <name type="scientific">Gracilibacillus oryzae</name>
    <dbReference type="NCBI Taxonomy" id="1672701"/>
    <lineage>
        <taxon>Bacteria</taxon>
        <taxon>Bacillati</taxon>
        <taxon>Bacillota</taxon>
        <taxon>Bacilli</taxon>
        <taxon>Bacillales</taxon>
        <taxon>Bacillaceae</taxon>
        <taxon>Gracilibacillus</taxon>
    </lineage>
</organism>
<dbReference type="PROSITE" id="PS51273">
    <property type="entry name" value="GATASE_TYPE_1"/>
    <property type="match status" value="1"/>
</dbReference>
<evidence type="ECO:0000256" key="1">
    <source>
        <dbReference type="ARBA" id="ARBA00022962"/>
    </source>
</evidence>
<dbReference type="PANTHER" id="PTHR43418">
    <property type="entry name" value="MULTIFUNCTIONAL TRYPTOPHAN BIOSYNTHESIS PROTEIN-RELATED"/>
    <property type="match status" value="1"/>
</dbReference>
<gene>
    <name evidence="3" type="ORF">F9U64_12895</name>
</gene>
<dbReference type="GO" id="GO:0005829">
    <property type="term" value="C:cytosol"/>
    <property type="evidence" value="ECO:0007669"/>
    <property type="project" value="TreeGrafter"/>
</dbReference>
<dbReference type="RefSeq" id="WP_153404082.1">
    <property type="nucleotide sequence ID" value="NZ_ML762432.1"/>
</dbReference>
<dbReference type="Gene3D" id="3.40.50.880">
    <property type="match status" value="1"/>
</dbReference>
<dbReference type="GO" id="GO:0004049">
    <property type="term" value="F:anthranilate synthase activity"/>
    <property type="evidence" value="ECO:0007669"/>
    <property type="project" value="TreeGrafter"/>
</dbReference>
<dbReference type="PRINTS" id="PR00099">
    <property type="entry name" value="CPSGATASE"/>
</dbReference>
<dbReference type="OrthoDB" id="9804328at2"/>
<comment type="caution">
    <text evidence="3">The sequence shown here is derived from an EMBL/GenBank/DDBJ whole genome shotgun (WGS) entry which is preliminary data.</text>
</comment>
<dbReference type="FunFam" id="3.40.50.880:FF:000003">
    <property type="entry name" value="Anthranilate synthase component II"/>
    <property type="match status" value="1"/>
</dbReference>
<dbReference type="PRINTS" id="PR00097">
    <property type="entry name" value="ANTSNTHASEII"/>
</dbReference>
<keyword evidence="1" id="KW-0315">Glutamine amidotransferase</keyword>
<dbReference type="InterPro" id="IPR017926">
    <property type="entry name" value="GATASE"/>
</dbReference>
<dbReference type="GO" id="GO:0000162">
    <property type="term" value="P:L-tryptophan biosynthetic process"/>
    <property type="evidence" value="ECO:0007669"/>
    <property type="project" value="TreeGrafter"/>
</dbReference>
<evidence type="ECO:0000313" key="3">
    <source>
        <dbReference type="EMBL" id="KAB8131756.1"/>
    </source>
</evidence>